<gene>
    <name evidence="2" type="ORF">PoB_000032900</name>
</gene>
<dbReference type="EMBL" id="BLXT01000031">
    <property type="protein sequence ID" value="GFN73823.1"/>
    <property type="molecule type" value="Genomic_DNA"/>
</dbReference>
<evidence type="ECO:0000313" key="3">
    <source>
        <dbReference type="Proteomes" id="UP000735302"/>
    </source>
</evidence>
<feature type="chain" id="PRO_5043730236" description="Secreted protein" evidence="1">
    <location>
        <begin position="24"/>
        <end position="100"/>
    </location>
</feature>
<dbReference type="Proteomes" id="UP000735302">
    <property type="component" value="Unassembled WGS sequence"/>
</dbReference>
<name>A0AAV3XVM2_9GAST</name>
<reference evidence="2 3" key="1">
    <citation type="journal article" date="2021" name="Elife">
        <title>Chloroplast acquisition without the gene transfer in kleptoplastic sea slugs, Plakobranchus ocellatus.</title>
        <authorList>
            <person name="Maeda T."/>
            <person name="Takahashi S."/>
            <person name="Yoshida T."/>
            <person name="Shimamura S."/>
            <person name="Takaki Y."/>
            <person name="Nagai Y."/>
            <person name="Toyoda A."/>
            <person name="Suzuki Y."/>
            <person name="Arimoto A."/>
            <person name="Ishii H."/>
            <person name="Satoh N."/>
            <person name="Nishiyama T."/>
            <person name="Hasebe M."/>
            <person name="Maruyama T."/>
            <person name="Minagawa J."/>
            <person name="Obokata J."/>
            <person name="Shigenobu S."/>
        </authorList>
    </citation>
    <scope>NUCLEOTIDE SEQUENCE [LARGE SCALE GENOMIC DNA]</scope>
</reference>
<evidence type="ECO:0000313" key="2">
    <source>
        <dbReference type="EMBL" id="GFN73823.1"/>
    </source>
</evidence>
<feature type="signal peptide" evidence="1">
    <location>
        <begin position="1"/>
        <end position="23"/>
    </location>
</feature>
<accession>A0AAV3XVM2</accession>
<comment type="caution">
    <text evidence="2">The sequence shown here is derived from an EMBL/GenBank/DDBJ whole genome shotgun (WGS) entry which is preliminary data.</text>
</comment>
<sequence>MKIWACTCTVVCRMLIALTSVNSQVIIPDGLTLHSDVIVLIATFCAAKAQFINELHIKGWDNLQADFESTITASKTLLIKWLPTSDNVSACAGCSAQARR</sequence>
<dbReference type="AlphaFoldDB" id="A0AAV3XVM2"/>
<evidence type="ECO:0000256" key="1">
    <source>
        <dbReference type="SAM" id="SignalP"/>
    </source>
</evidence>
<keyword evidence="3" id="KW-1185">Reference proteome</keyword>
<protein>
    <recommendedName>
        <fullName evidence="4">Secreted protein</fullName>
    </recommendedName>
</protein>
<proteinExistence type="predicted"/>
<organism evidence="2 3">
    <name type="scientific">Plakobranchus ocellatus</name>
    <dbReference type="NCBI Taxonomy" id="259542"/>
    <lineage>
        <taxon>Eukaryota</taxon>
        <taxon>Metazoa</taxon>
        <taxon>Spiralia</taxon>
        <taxon>Lophotrochozoa</taxon>
        <taxon>Mollusca</taxon>
        <taxon>Gastropoda</taxon>
        <taxon>Heterobranchia</taxon>
        <taxon>Euthyneura</taxon>
        <taxon>Panpulmonata</taxon>
        <taxon>Sacoglossa</taxon>
        <taxon>Placobranchoidea</taxon>
        <taxon>Plakobranchidae</taxon>
        <taxon>Plakobranchus</taxon>
    </lineage>
</organism>
<keyword evidence="1" id="KW-0732">Signal</keyword>
<evidence type="ECO:0008006" key="4">
    <source>
        <dbReference type="Google" id="ProtNLM"/>
    </source>
</evidence>